<name>A0A1H6FPP6_THEAL</name>
<protein>
    <submittedName>
        <fullName evidence="2">B3/4 domain-containing protein</fullName>
    </submittedName>
</protein>
<dbReference type="Gene3D" id="3.50.40.10">
    <property type="entry name" value="Phenylalanyl-trna Synthetase, Chain B, domain 3"/>
    <property type="match status" value="1"/>
</dbReference>
<dbReference type="GO" id="GO:0003723">
    <property type="term" value="F:RNA binding"/>
    <property type="evidence" value="ECO:0007669"/>
    <property type="project" value="InterPro"/>
</dbReference>
<dbReference type="SMART" id="SM00873">
    <property type="entry name" value="B3_4"/>
    <property type="match status" value="1"/>
</dbReference>
<accession>A0A1H6FPP6</accession>
<evidence type="ECO:0000259" key="1">
    <source>
        <dbReference type="SMART" id="SM00873"/>
    </source>
</evidence>
<dbReference type="Pfam" id="PF03483">
    <property type="entry name" value="B3_4"/>
    <property type="match status" value="1"/>
</dbReference>
<dbReference type="OrthoDB" id="5243169at2"/>
<dbReference type="SUPFAM" id="SSF56037">
    <property type="entry name" value="PheT/TilS domain"/>
    <property type="match status" value="1"/>
</dbReference>
<feature type="domain" description="B3/B4 tRNA-binding" evidence="1">
    <location>
        <begin position="65"/>
        <end position="212"/>
    </location>
</feature>
<evidence type="ECO:0000313" key="2">
    <source>
        <dbReference type="EMBL" id="SEH12170.1"/>
    </source>
</evidence>
<dbReference type="InterPro" id="IPR005146">
    <property type="entry name" value="B3/B4_tRNA-bd"/>
</dbReference>
<dbReference type="EMBL" id="FNWJ01000001">
    <property type="protein sequence ID" value="SEH12170.1"/>
    <property type="molecule type" value="Genomic_DNA"/>
</dbReference>
<sequence>MPAARWGNVDEAIAEALPGVAVRHLTVPVVDHRTPDSVRARLHYLGERLNGARALAMRSQGVPFAYRLFFRKIGIDPDVDRTPVEQLVLERLLAGGIPSRGLVADALAIAMLETGVALIALDARPIAAELELREAKAGERLTTRERSIALDPGTLVLASGGRPLAVLFGQIAADAEVDEQTQMVELCAIRVPGVPLLAVEEALWIAAETIAGES</sequence>
<gene>
    <name evidence="2" type="ORF">SAMN02745716_1005</name>
</gene>
<dbReference type="Proteomes" id="UP000222056">
    <property type="component" value="Unassembled WGS sequence"/>
</dbReference>
<keyword evidence="3" id="KW-1185">Reference proteome</keyword>
<dbReference type="GO" id="GO:0004826">
    <property type="term" value="F:phenylalanine-tRNA ligase activity"/>
    <property type="evidence" value="ECO:0007669"/>
    <property type="project" value="InterPro"/>
</dbReference>
<dbReference type="STRING" id="29539.SAMN02745716_1005"/>
<reference evidence="3" key="1">
    <citation type="submission" date="2016-10" db="EMBL/GenBank/DDBJ databases">
        <authorList>
            <person name="Varghese N."/>
            <person name="Submissions S."/>
        </authorList>
    </citation>
    <scope>NUCLEOTIDE SEQUENCE [LARGE SCALE GENOMIC DNA]</scope>
    <source>
        <strain evidence="3">ATCC 35263</strain>
    </source>
</reference>
<dbReference type="RefSeq" id="WP_143038589.1">
    <property type="nucleotide sequence ID" value="NZ_FNWJ01000001.1"/>
</dbReference>
<dbReference type="InterPro" id="IPR020825">
    <property type="entry name" value="Phe-tRNA_synthase-like_B3/B4"/>
</dbReference>
<organism evidence="2 3">
    <name type="scientific">Thermoleophilum album</name>
    <dbReference type="NCBI Taxonomy" id="29539"/>
    <lineage>
        <taxon>Bacteria</taxon>
        <taxon>Bacillati</taxon>
        <taxon>Actinomycetota</taxon>
        <taxon>Thermoleophilia</taxon>
        <taxon>Thermoleophilales</taxon>
        <taxon>Thermoleophilaceae</taxon>
        <taxon>Thermoleophilum</taxon>
    </lineage>
</organism>
<proteinExistence type="predicted"/>
<dbReference type="AlphaFoldDB" id="A0A1H6FPP6"/>
<evidence type="ECO:0000313" key="3">
    <source>
        <dbReference type="Proteomes" id="UP000222056"/>
    </source>
</evidence>